<proteinExistence type="inferred from homology"/>
<evidence type="ECO:0000256" key="10">
    <source>
        <dbReference type="RuleBase" id="RU003540"/>
    </source>
</evidence>
<dbReference type="SUPFAM" id="SSF47874">
    <property type="entry name" value="Annexin"/>
    <property type="match status" value="1"/>
</dbReference>
<dbReference type="Pfam" id="PF00191">
    <property type="entry name" value="Annexin"/>
    <property type="match status" value="3"/>
</dbReference>
<dbReference type="InterPro" id="IPR002391">
    <property type="entry name" value="ANX4"/>
</dbReference>
<dbReference type="PANTHER" id="PTHR10502:SF177">
    <property type="entry name" value="ANNEXIN B10"/>
    <property type="match status" value="1"/>
</dbReference>
<dbReference type="FunFam" id="1.10.220.10:FF:000002">
    <property type="entry name" value="Annexin"/>
    <property type="match status" value="1"/>
</dbReference>
<keyword evidence="7 10" id="KW-0111">Calcium/phospholipid-binding</keyword>
<dbReference type="PRINTS" id="PR00196">
    <property type="entry name" value="ANNEXIN"/>
</dbReference>
<dbReference type="GO" id="GO:0005544">
    <property type="term" value="F:calcium-dependent phospholipid binding"/>
    <property type="evidence" value="ECO:0007669"/>
    <property type="project" value="UniProtKB-KW"/>
</dbReference>
<dbReference type="Proteomes" id="UP000694388">
    <property type="component" value="Unplaced"/>
</dbReference>
<evidence type="ECO:0000313" key="11">
    <source>
        <dbReference type="Ensembl" id="ENSEBUP00000027908.1"/>
    </source>
</evidence>
<dbReference type="InterPro" id="IPR018502">
    <property type="entry name" value="Annexin_repeat"/>
</dbReference>
<keyword evidence="12" id="KW-1185">Reference proteome</keyword>
<dbReference type="Ensembl" id="ENSEBUT00000028484.1">
    <property type="protein sequence ID" value="ENSEBUP00000027908.1"/>
    <property type="gene ID" value="ENSEBUG00000017052.1"/>
</dbReference>
<dbReference type="PANTHER" id="PTHR10502">
    <property type="entry name" value="ANNEXIN"/>
    <property type="match status" value="1"/>
</dbReference>
<evidence type="ECO:0000256" key="7">
    <source>
        <dbReference type="ARBA" id="ARBA00023302"/>
    </source>
</evidence>
<dbReference type="SMART" id="SM00335">
    <property type="entry name" value="ANX"/>
    <property type="match status" value="3"/>
</dbReference>
<dbReference type="GeneTree" id="ENSGT00940000155988"/>
<dbReference type="InterPro" id="IPR001464">
    <property type="entry name" value="Annexin"/>
</dbReference>
<dbReference type="Gene3D" id="1.10.220.10">
    <property type="entry name" value="Annexin"/>
    <property type="match status" value="3"/>
</dbReference>
<keyword evidence="3 10" id="KW-0677">Repeat</keyword>
<evidence type="ECO:0000256" key="8">
    <source>
        <dbReference type="ARBA" id="ARBA00023329"/>
    </source>
</evidence>
<keyword evidence="5" id="KW-0007">Acetylation</keyword>
<dbReference type="GO" id="GO:0042589">
    <property type="term" value="C:zymogen granule membrane"/>
    <property type="evidence" value="ECO:0007669"/>
    <property type="project" value="UniProtKB-SubCell"/>
</dbReference>
<comment type="subcellular location">
    <subcellularLocation>
        <location evidence="9">Zymogen granule membrane</location>
        <topology evidence="9">Peripheral membrane protein</topology>
    </subcellularLocation>
</comment>
<dbReference type="PRINTS" id="PR00200">
    <property type="entry name" value="ANNEXINIV"/>
</dbReference>
<evidence type="ECO:0000256" key="1">
    <source>
        <dbReference type="ARBA" id="ARBA00007831"/>
    </source>
</evidence>
<sequence length="256" mass="28955">MSRRWTPVQGTVLECEDFDAEEDAKALYNAMKGFGTDEQTLSEVLARRNNAQRQEIAVMYKTCHGSDLTEDISSEISGTFEMILRALLTPPDLYDAREMNWALEGAGTNESCLIEILATRTNDQIKALVEAYETDFGAKLEERLDSDVGGNLQRFLIALLQGNRDEEGDIDMDKVEDDARALLTASELKWGTDETEFITVLCLRNDRHLWRVFEEYKEISGKDIEETIADEMSGTLEEAMLAVGMYSVLVFFSKFI</sequence>
<dbReference type="GO" id="GO:0005509">
    <property type="term" value="F:calcium ion binding"/>
    <property type="evidence" value="ECO:0007669"/>
    <property type="project" value="InterPro"/>
</dbReference>
<dbReference type="AlphaFoldDB" id="A0A8C4RDR6"/>
<evidence type="ECO:0000313" key="12">
    <source>
        <dbReference type="Proteomes" id="UP000694388"/>
    </source>
</evidence>
<evidence type="ECO:0000256" key="2">
    <source>
        <dbReference type="ARBA" id="ARBA00022553"/>
    </source>
</evidence>
<dbReference type="FunFam" id="1.10.220.10:FF:000004">
    <property type="entry name" value="Annexin"/>
    <property type="match status" value="1"/>
</dbReference>
<evidence type="ECO:0000256" key="6">
    <source>
        <dbReference type="ARBA" id="ARBA00023216"/>
    </source>
</evidence>
<dbReference type="FunFam" id="1.10.220.10:FF:000003">
    <property type="entry name" value="Annexin"/>
    <property type="match status" value="1"/>
</dbReference>
<name>A0A8C4RDR6_EPTBU</name>
<dbReference type="GO" id="GO:0001786">
    <property type="term" value="F:phosphatidylserine binding"/>
    <property type="evidence" value="ECO:0007669"/>
    <property type="project" value="TreeGrafter"/>
</dbReference>
<evidence type="ECO:0000256" key="9">
    <source>
        <dbReference type="ARBA" id="ARBA00024321"/>
    </source>
</evidence>
<reference evidence="11" key="1">
    <citation type="submission" date="2025-08" db="UniProtKB">
        <authorList>
            <consortium name="Ensembl"/>
        </authorList>
    </citation>
    <scope>IDENTIFICATION</scope>
</reference>
<comment type="domain">
    <text evidence="10">A pair of annexin repeats may form one binding site for calcium and phospholipid.</text>
</comment>
<evidence type="ECO:0000256" key="4">
    <source>
        <dbReference type="ARBA" id="ARBA00022837"/>
    </source>
</evidence>
<dbReference type="GO" id="GO:0005886">
    <property type="term" value="C:plasma membrane"/>
    <property type="evidence" value="ECO:0007669"/>
    <property type="project" value="TreeGrafter"/>
</dbReference>
<accession>A0A8C4RDR6</accession>
<dbReference type="InterPro" id="IPR018252">
    <property type="entry name" value="Annexin_repeat_CS"/>
</dbReference>
<keyword evidence="2" id="KW-0597">Phosphoprotein</keyword>
<protein>
    <recommendedName>
        <fullName evidence="10">Annexin</fullName>
    </recommendedName>
</protein>
<dbReference type="PROSITE" id="PS00223">
    <property type="entry name" value="ANNEXIN_1"/>
    <property type="match status" value="3"/>
</dbReference>
<reference evidence="11" key="2">
    <citation type="submission" date="2025-09" db="UniProtKB">
        <authorList>
            <consortium name="Ensembl"/>
        </authorList>
    </citation>
    <scope>IDENTIFICATION</scope>
</reference>
<dbReference type="InterPro" id="IPR037104">
    <property type="entry name" value="Annexin_sf"/>
</dbReference>
<evidence type="ECO:0000256" key="5">
    <source>
        <dbReference type="ARBA" id="ARBA00022990"/>
    </source>
</evidence>
<keyword evidence="4 10" id="KW-0106">Calcium</keyword>
<comment type="similarity">
    <text evidence="1 10">Belongs to the annexin family.</text>
</comment>
<dbReference type="GO" id="GO:0005634">
    <property type="term" value="C:nucleus"/>
    <property type="evidence" value="ECO:0007669"/>
    <property type="project" value="TreeGrafter"/>
</dbReference>
<keyword evidence="8" id="KW-0968">Cytoplasmic vesicle</keyword>
<evidence type="ECO:0000256" key="3">
    <source>
        <dbReference type="ARBA" id="ARBA00022737"/>
    </source>
</evidence>
<keyword evidence="6 10" id="KW-0041">Annexin</keyword>
<dbReference type="PROSITE" id="PS51897">
    <property type="entry name" value="ANNEXIN_2"/>
    <property type="match status" value="3"/>
</dbReference>
<organism evidence="11 12">
    <name type="scientific">Eptatretus burgeri</name>
    <name type="common">Inshore hagfish</name>
    <dbReference type="NCBI Taxonomy" id="7764"/>
    <lineage>
        <taxon>Eukaryota</taxon>
        <taxon>Metazoa</taxon>
        <taxon>Chordata</taxon>
        <taxon>Craniata</taxon>
        <taxon>Vertebrata</taxon>
        <taxon>Cyclostomata</taxon>
        <taxon>Myxini</taxon>
        <taxon>Myxiniformes</taxon>
        <taxon>Myxinidae</taxon>
        <taxon>Eptatretinae</taxon>
        <taxon>Eptatretus</taxon>
    </lineage>
</organism>